<keyword evidence="1" id="KW-0472">Membrane</keyword>
<evidence type="ECO:0000313" key="3">
    <source>
        <dbReference type="EMBL" id="QQU01776.1"/>
    </source>
</evidence>
<dbReference type="AlphaFoldDB" id="A0A9Q6ZFJ5"/>
<sequence>MNNSNFNDPSNWKWGVFYFNTKDQRLIVPKRIASMGITINFANPWSILFVFVLILLITVLVTSQ</sequence>
<keyword evidence="1" id="KW-1133">Transmembrane helix</keyword>
<evidence type="ECO:0000259" key="2">
    <source>
        <dbReference type="Pfam" id="PF19124"/>
    </source>
</evidence>
<keyword evidence="1" id="KW-0812">Transmembrane</keyword>
<dbReference type="Pfam" id="PF19124">
    <property type="entry name" value="DUF5808"/>
    <property type="match status" value="1"/>
</dbReference>
<protein>
    <recommendedName>
        <fullName evidence="2">DUF5808 domain-containing protein</fullName>
    </recommendedName>
</protein>
<dbReference type="InterPro" id="IPR043831">
    <property type="entry name" value="DUF5808"/>
</dbReference>
<dbReference type="EMBL" id="CP068108">
    <property type="protein sequence ID" value="QQU01776.1"/>
    <property type="molecule type" value="Genomic_DNA"/>
</dbReference>
<organism evidence="3 4">
    <name type="scientific">Myroides odoratus</name>
    <name type="common">Flavobacterium odoratum</name>
    <dbReference type="NCBI Taxonomy" id="256"/>
    <lineage>
        <taxon>Bacteria</taxon>
        <taxon>Pseudomonadati</taxon>
        <taxon>Bacteroidota</taxon>
        <taxon>Flavobacteriia</taxon>
        <taxon>Flavobacteriales</taxon>
        <taxon>Flavobacteriaceae</taxon>
        <taxon>Myroides</taxon>
    </lineage>
</organism>
<name>A0A9Q6ZFJ5_MYROD</name>
<proteinExistence type="predicted"/>
<evidence type="ECO:0000256" key="1">
    <source>
        <dbReference type="SAM" id="Phobius"/>
    </source>
</evidence>
<dbReference type="Proteomes" id="UP000596202">
    <property type="component" value="Chromosome"/>
</dbReference>
<gene>
    <name evidence="3" type="ORF">I6I88_08560</name>
</gene>
<feature type="transmembrane region" description="Helical" evidence="1">
    <location>
        <begin position="45"/>
        <end position="63"/>
    </location>
</feature>
<dbReference type="GeneID" id="93527705"/>
<evidence type="ECO:0000313" key="4">
    <source>
        <dbReference type="Proteomes" id="UP000596202"/>
    </source>
</evidence>
<dbReference type="RefSeq" id="WP_006264970.1">
    <property type="nucleotide sequence ID" value="NZ_CP068108.1"/>
</dbReference>
<accession>A0A9Q6ZFJ5</accession>
<reference evidence="3 4" key="1">
    <citation type="submission" date="2021-01" db="EMBL/GenBank/DDBJ databases">
        <title>FDA dAtabase for Regulatory Grade micrObial Sequences (FDA-ARGOS): Supporting development and validation of Infectious Disease Dx tests.</title>
        <authorList>
            <person name="Sproer C."/>
            <person name="Gronow S."/>
            <person name="Severitt S."/>
            <person name="Schroder I."/>
            <person name="Tallon L."/>
            <person name="Sadzewicz L."/>
            <person name="Zhao X."/>
            <person name="Boylan J."/>
            <person name="Ott S."/>
            <person name="Bowen H."/>
            <person name="Vavikolanu K."/>
            <person name="Mehta A."/>
            <person name="Aluvathingal J."/>
            <person name="Nadendla S."/>
            <person name="Lowell S."/>
            <person name="Myers T."/>
            <person name="Yan Y."/>
            <person name="Sichtig H."/>
        </authorList>
    </citation>
    <scope>NUCLEOTIDE SEQUENCE [LARGE SCALE GENOMIC DNA]</scope>
    <source>
        <strain evidence="3 4">FDAARGOS_1131</strain>
    </source>
</reference>
<feature type="domain" description="DUF5808" evidence="2">
    <location>
        <begin position="22"/>
        <end position="47"/>
    </location>
</feature>
<dbReference type="OrthoDB" id="157646at2"/>